<dbReference type="OrthoDB" id="7867642at2"/>
<organism evidence="2 3">
    <name type="scientific">Paracoccus contaminans</name>
    <dbReference type="NCBI Taxonomy" id="1945662"/>
    <lineage>
        <taxon>Bacteria</taxon>
        <taxon>Pseudomonadati</taxon>
        <taxon>Pseudomonadota</taxon>
        <taxon>Alphaproteobacteria</taxon>
        <taxon>Rhodobacterales</taxon>
        <taxon>Paracoccaceae</taxon>
        <taxon>Paracoccus</taxon>
    </lineage>
</organism>
<protein>
    <recommendedName>
        <fullName evidence="4">Succinate dehydrogenase</fullName>
    </recommendedName>
</protein>
<evidence type="ECO:0000256" key="1">
    <source>
        <dbReference type="SAM" id="SignalP"/>
    </source>
</evidence>
<dbReference type="AlphaFoldDB" id="A0A1W6CYB3"/>
<dbReference type="STRING" id="1945662.B0A89_09580"/>
<keyword evidence="1" id="KW-0732">Signal</keyword>
<accession>A0A1W6CYB3</accession>
<gene>
    <name evidence="2" type="ORF">B0A89_09580</name>
</gene>
<keyword evidence="3" id="KW-1185">Reference proteome</keyword>
<dbReference type="Proteomes" id="UP000193017">
    <property type="component" value="Chromosome"/>
</dbReference>
<feature type="chain" id="PRO_5012529286" description="Succinate dehydrogenase" evidence="1">
    <location>
        <begin position="17"/>
        <end position="130"/>
    </location>
</feature>
<dbReference type="KEGG" id="pcon:B0A89_09580"/>
<reference evidence="2 3" key="1">
    <citation type="submission" date="2017-03" db="EMBL/GenBank/DDBJ databases">
        <title>Genome sequence of Paracoccus contaminans isolated from a water microcosm.</title>
        <authorList>
            <person name="Aurass P."/>
            <person name="Karste S."/>
            <person name="Trost E."/>
            <person name="Glaeser S.P."/>
            <person name="Kaempfer P."/>
            <person name="Flieger A."/>
        </authorList>
    </citation>
    <scope>NUCLEOTIDE SEQUENCE [LARGE SCALE GENOMIC DNA]</scope>
    <source>
        <strain evidence="3">RKI 16-01929T\LMG 29738T\CCM 8701T\CIP 111112T</strain>
    </source>
</reference>
<dbReference type="EMBL" id="CP020612">
    <property type="protein sequence ID" value="ARJ69836.1"/>
    <property type="molecule type" value="Genomic_DNA"/>
</dbReference>
<dbReference type="RefSeq" id="WP_085377955.1">
    <property type="nucleotide sequence ID" value="NZ_CP020612.1"/>
</dbReference>
<dbReference type="PROSITE" id="PS51257">
    <property type="entry name" value="PROKAR_LIPOPROTEIN"/>
    <property type="match status" value="1"/>
</dbReference>
<sequence length="130" mass="12917">MRLHLIAAFAAAAAVAGCTMSPMTTVTPAPGRAPIVVTPPTPGAAVVVTPKATVQVPDTATARTVVNAEMARRLPGRNVGPVTDCVISNASQAELADISAQQGKPAAAGAVAAIVKRPATSQCIARANLA</sequence>
<feature type="signal peptide" evidence="1">
    <location>
        <begin position="1"/>
        <end position="16"/>
    </location>
</feature>
<name>A0A1W6CYB3_9RHOB</name>
<evidence type="ECO:0000313" key="2">
    <source>
        <dbReference type="EMBL" id="ARJ69836.1"/>
    </source>
</evidence>
<proteinExistence type="predicted"/>
<evidence type="ECO:0008006" key="4">
    <source>
        <dbReference type="Google" id="ProtNLM"/>
    </source>
</evidence>
<evidence type="ECO:0000313" key="3">
    <source>
        <dbReference type="Proteomes" id="UP000193017"/>
    </source>
</evidence>